<feature type="domain" description="Tudor" evidence="3">
    <location>
        <begin position="56"/>
        <end position="112"/>
    </location>
</feature>
<dbReference type="SMART" id="SM00333">
    <property type="entry name" value="TUDOR"/>
    <property type="match status" value="2"/>
</dbReference>
<keyword evidence="2" id="KW-0472">Membrane</keyword>
<keyword evidence="5" id="KW-1185">Reference proteome</keyword>
<dbReference type="InterPro" id="IPR016197">
    <property type="entry name" value="Chromo-like_dom_sf"/>
</dbReference>
<feature type="transmembrane region" description="Helical" evidence="2">
    <location>
        <begin position="125"/>
        <end position="144"/>
    </location>
</feature>
<evidence type="ECO:0000256" key="1">
    <source>
        <dbReference type="SAM" id="Coils"/>
    </source>
</evidence>
<dbReference type="EMBL" id="CP011125">
    <property type="protein sequence ID" value="AKF05714.1"/>
    <property type="molecule type" value="Genomic_DNA"/>
</dbReference>
<gene>
    <name evidence="4" type="ORF">DB32_002863</name>
</gene>
<keyword evidence="2" id="KW-1133">Transmembrane helix</keyword>
<sequence length="221" mass="24218">MSFRDDRDALRHRNEALEREVEALRAERDAASEARDRALADAERARKGEIIDAPHSAYRAGEKVIVEWRGSWWDATVVGVVGPREWRIHYDGWSSSWDEDVGPMRILPRGATPPGPRAGKGAGRAVLVLLALLAVAIAAVIVLVRGSDAPASVPGAYTTPGTALAPSDALSVGAPVWVEWNGTWYRATVLQTYDDGSARIHYDGWSDTLDETVARPRMRRP</sequence>
<dbReference type="OrthoDB" id="326336at2"/>
<evidence type="ECO:0000313" key="5">
    <source>
        <dbReference type="Proteomes" id="UP000034883"/>
    </source>
</evidence>
<evidence type="ECO:0000259" key="3">
    <source>
        <dbReference type="SMART" id="SM00333"/>
    </source>
</evidence>
<dbReference type="Proteomes" id="UP000034883">
    <property type="component" value="Chromosome"/>
</dbReference>
<dbReference type="KEGG" id="samy:DB32_002863"/>
<evidence type="ECO:0000256" key="2">
    <source>
        <dbReference type="SAM" id="Phobius"/>
    </source>
</evidence>
<name>A0A0F6SES7_9BACT</name>
<keyword evidence="2" id="KW-0812">Transmembrane</keyword>
<proteinExistence type="predicted"/>
<feature type="coiled-coil region" evidence="1">
    <location>
        <begin position="7"/>
        <end position="41"/>
    </location>
</feature>
<dbReference type="Gene3D" id="2.30.30.140">
    <property type="match status" value="2"/>
</dbReference>
<evidence type="ECO:0000313" key="4">
    <source>
        <dbReference type="EMBL" id="AKF05714.1"/>
    </source>
</evidence>
<dbReference type="AlphaFoldDB" id="A0A0F6SES7"/>
<keyword evidence="1" id="KW-0175">Coiled coil</keyword>
<dbReference type="InterPro" id="IPR002999">
    <property type="entry name" value="Tudor"/>
</dbReference>
<dbReference type="STRING" id="927083.DB32_002863"/>
<dbReference type="RefSeq" id="WP_053232954.1">
    <property type="nucleotide sequence ID" value="NZ_CP011125.1"/>
</dbReference>
<reference evidence="4 5" key="1">
    <citation type="submission" date="2015-03" db="EMBL/GenBank/DDBJ databases">
        <title>Genome assembly of Sandaracinus amylolyticus DSM 53668.</title>
        <authorList>
            <person name="Sharma G."/>
            <person name="Subramanian S."/>
        </authorList>
    </citation>
    <scope>NUCLEOTIDE SEQUENCE [LARGE SCALE GENOMIC DNA]</scope>
    <source>
        <strain evidence="4 5">DSM 53668</strain>
    </source>
</reference>
<accession>A0A0F6SES7</accession>
<protein>
    <recommendedName>
        <fullName evidence="3">Tudor domain-containing protein</fullName>
    </recommendedName>
</protein>
<organism evidence="4 5">
    <name type="scientific">Sandaracinus amylolyticus</name>
    <dbReference type="NCBI Taxonomy" id="927083"/>
    <lineage>
        <taxon>Bacteria</taxon>
        <taxon>Pseudomonadati</taxon>
        <taxon>Myxococcota</taxon>
        <taxon>Polyangia</taxon>
        <taxon>Polyangiales</taxon>
        <taxon>Sandaracinaceae</taxon>
        <taxon>Sandaracinus</taxon>
    </lineage>
</organism>
<dbReference type="SUPFAM" id="SSF54160">
    <property type="entry name" value="Chromo domain-like"/>
    <property type="match status" value="2"/>
</dbReference>
<feature type="domain" description="Tudor" evidence="3">
    <location>
        <begin position="168"/>
        <end position="216"/>
    </location>
</feature>